<name>A0A8C5ZIA8_MARMA</name>
<dbReference type="PANTHER" id="PTHR21231">
    <property type="entry name" value="XPA-BINDING PROTEIN 1-RELATED"/>
    <property type="match status" value="1"/>
</dbReference>
<organism evidence="6 7">
    <name type="scientific">Marmota marmota marmota</name>
    <name type="common">Alpine marmot</name>
    <dbReference type="NCBI Taxonomy" id="9994"/>
    <lineage>
        <taxon>Eukaryota</taxon>
        <taxon>Metazoa</taxon>
        <taxon>Chordata</taxon>
        <taxon>Craniata</taxon>
        <taxon>Vertebrata</taxon>
        <taxon>Euteleostomi</taxon>
        <taxon>Mammalia</taxon>
        <taxon>Eutheria</taxon>
        <taxon>Euarchontoglires</taxon>
        <taxon>Glires</taxon>
        <taxon>Rodentia</taxon>
        <taxon>Sciuromorpha</taxon>
        <taxon>Sciuridae</taxon>
        <taxon>Xerinae</taxon>
        <taxon>Marmotini</taxon>
        <taxon>Marmota</taxon>
    </lineage>
</organism>
<keyword evidence="3 5" id="KW-0378">Hydrolase</keyword>
<gene>
    <name evidence="6" type="primary">Gpn2</name>
</gene>
<dbReference type="Pfam" id="PF03029">
    <property type="entry name" value="ATP_bind_1"/>
    <property type="match status" value="1"/>
</dbReference>
<reference evidence="6" key="1">
    <citation type="submission" date="2025-08" db="UniProtKB">
        <authorList>
            <consortium name="Ensembl"/>
        </authorList>
    </citation>
    <scope>IDENTIFICATION</scope>
</reference>
<dbReference type="Ensembl" id="ENSMMMT00000017549.1">
    <property type="protein sequence ID" value="ENSMMMP00000015387.1"/>
    <property type="gene ID" value="ENSMMMG00000013725.1"/>
</dbReference>
<dbReference type="GO" id="GO:0005737">
    <property type="term" value="C:cytoplasm"/>
    <property type="evidence" value="ECO:0007669"/>
    <property type="project" value="TreeGrafter"/>
</dbReference>
<sequence>MLAAPEPWFLPLAFNLDYYTEVLDLSYLLDHLASDPFFRHYRQLNEKLVQLIEDYSLVSFIPLNIQDKDSIQRVLQAVDKANGYCFGVQEQRSLEAMMSAAVGADFHFSSTLGLQEKYLAPSDQSVEQEAMQL</sequence>
<comment type="subunit">
    <text evidence="5">Binds to RNA polymerase II (RNAPII).</text>
</comment>
<reference evidence="6" key="2">
    <citation type="submission" date="2025-09" db="UniProtKB">
        <authorList>
            <consortium name="Ensembl"/>
        </authorList>
    </citation>
    <scope>IDENTIFICATION</scope>
</reference>
<keyword evidence="7" id="KW-1185">Reference proteome</keyword>
<evidence type="ECO:0000256" key="1">
    <source>
        <dbReference type="ARBA" id="ARBA00005290"/>
    </source>
</evidence>
<proteinExistence type="inferred from homology"/>
<dbReference type="GO" id="GO:0005525">
    <property type="term" value="F:GTP binding"/>
    <property type="evidence" value="ECO:0007669"/>
    <property type="project" value="UniProtKB-KW"/>
</dbReference>
<evidence type="ECO:0000313" key="6">
    <source>
        <dbReference type="Ensembl" id="ENSMMMP00000015387.1"/>
    </source>
</evidence>
<evidence type="ECO:0000256" key="4">
    <source>
        <dbReference type="ARBA" id="ARBA00023134"/>
    </source>
</evidence>
<dbReference type="GO" id="GO:0003924">
    <property type="term" value="F:GTPase activity"/>
    <property type="evidence" value="ECO:0007669"/>
    <property type="project" value="TreeGrafter"/>
</dbReference>
<dbReference type="FunFam" id="3.40.50.300:FF:002003">
    <property type="entry name" value="GPN-loop GTPase 2"/>
    <property type="match status" value="1"/>
</dbReference>
<keyword evidence="4 5" id="KW-0342">GTP-binding</keyword>
<evidence type="ECO:0000256" key="2">
    <source>
        <dbReference type="ARBA" id="ARBA00022741"/>
    </source>
</evidence>
<comment type="function">
    <text evidence="5">Small GTPase required for proper localization of RNA polymerase II and III (RNAPII and RNAPIII). May act at an RNAP assembly step prior to nuclear import.</text>
</comment>
<evidence type="ECO:0000256" key="3">
    <source>
        <dbReference type="ARBA" id="ARBA00022801"/>
    </source>
</evidence>
<protein>
    <recommendedName>
        <fullName evidence="5">GPN-loop GTPase 2</fullName>
    </recommendedName>
</protein>
<dbReference type="Gene3D" id="3.40.50.300">
    <property type="entry name" value="P-loop containing nucleotide triphosphate hydrolases"/>
    <property type="match status" value="1"/>
</dbReference>
<evidence type="ECO:0000313" key="7">
    <source>
        <dbReference type="Proteomes" id="UP000694407"/>
    </source>
</evidence>
<keyword evidence="2 5" id="KW-0547">Nucleotide-binding</keyword>
<dbReference type="InterPro" id="IPR004130">
    <property type="entry name" value="Gpn"/>
</dbReference>
<accession>A0A8C5ZIA8</accession>
<dbReference type="PANTHER" id="PTHR21231:SF3">
    <property type="entry name" value="GPN-LOOP GTPASE 2"/>
    <property type="match status" value="1"/>
</dbReference>
<dbReference type="Proteomes" id="UP000694407">
    <property type="component" value="Unplaced"/>
</dbReference>
<evidence type="ECO:0000256" key="5">
    <source>
        <dbReference type="RuleBase" id="RU365059"/>
    </source>
</evidence>
<dbReference type="GeneTree" id="ENSGT00950000183172"/>
<comment type="similarity">
    <text evidence="1 5">Belongs to the GPN-loop GTPase family.</text>
</comment>
<dbReference type="InterPro" id="IPR027417">
    <property type="entry name" value="P-loop_NTPase"/>
</dbReference>
<dbReference type="AlphaFoldDB" id="A0A8C5ZIA8"/>